<evidence type="ECO:0000313" key="3">
    <source>
        <dbReference type="Proteomes" id="UP000016800"/>
    </source>
</evidence>
<evidence type="ECO:0000313" key="2">
    <source>
        <dbReference type="EMBL" id="CCT75940.1"/>
    </source>
</evidence>
<keyword evidence="3" id="KW-1185">Reference proteome</keyword>
<reference evidence="3" key="1">
    <citation type="journal article" date="2013" name="PLoS Pathog.">
        <title>Deciphering the cryptic genome: genome-wide analyses of the rice pathogen Fusarium fujikuroi reveal complex regulation of secondary metabolism and novel metabolites.</title>
        <authorList>
            <person name="Wiemann P."/>
            <person name="Sieber C.M."/>
            <person name="von Bargen K.W."/>
            <person name="Studt L."/>
            <person name="Niehaus E.M."/>
            <person name="Espino J.J."/>
            <person name="Huss K."/>
            <person name="Michielse C.B."/>
            <person name="Albermann S."/>
            <person name="Wagner D."/>
            <person name="Bergner S.V."/>
            <person name="Connolly L.R."/>
            <person name="Fischer A."/>
            <person name="Reuter G."/>
            <person name="Kleigrewe K."/>
            <person name="Bald T."/>
            <person name="Wingfield B.D."/>
            <person name="Ophir R."/>
            <person name="Freeman S."/>
            <person name="Hippler M."/>
            <person name="Smith K.M."/>
            <person name="Brown D.W."/>
            <person name="Proctor R.H."/>
            <person name="Munsterkotter M."/>
            <person name="Freitag M."/>
            <person name="Humpf H.U."/>
            <person name="Guldener U."/>
            <person name="Tudzynski B."/>
        </authorList>
    </citation>
    <scope>NUCLEOTIDE SEQUENCE [LARGE SCALE GENOMIC DNA]</scope>
    <source>
        <strain evidence="3">CBS 195.34 / IMI 58289 / NRRL A-6831</strain>
    </source>
</reference>
<dbReference type="EMBL" id="HF679033">
    <property type="protein sequence ID" value="CCT75940.1"/>
    <property type="molecule type" value="Genomic_DNA"/>
</dbReference>
<protein>
    <recommendedName>
        <fullName evidence="1">YCII-related domain-containing protein</fullName>
    </recommendedName>
</protein>
<evidence type="ECO:0000259" key="1">
    <source>
        <dbReference type="Pfam" id="PF03795"/>
    </source>
</evidence>
<dbReference type="Pfam" id="PF03795">
    <property type="entry name" value="YCII"/>
    <property type="match status" value="1"/>
</dbReference>
<feature type="domain" description="YCII-related" evidence="1">
    <location>
        <begin position="52"/>
        <end position="130"/>
    </location>
</feature>
<dbReference type="AlphaFoldDB" id="S0EPY1"/>
<accession>S0EPY1</accession>
<sequence>MASPMFAGDKACNLRRRALQFFDKREFVQILRSGPGHDRMAPETKSELVREWIVLIPDVEGSLETRMRVRETHIEEMLKHIDSGLFQMGGGTLDGDSVDGSAIIARAKSEAHVLAVLKNDVYARSGVWDLENIKFIPFRCVYRREHIDGAVMGAAWKF</sequence>
<dbReference type="RefSeq" id="XP_023437986.1">
    <property type="nucleotide sequence ID" value="XM_023570953.1"/>
</dbReference>
<dbReference type="InterPro" id="IPR051807">
    <property type="entry name" value="Sec-metab_biosynth-assoc"/>
</dbReference>
<dbReference type="Proteomes" id="UP000016800">
    <property type="component" value="Chromosome XI"/>
</dbReference>
<proteinExistence type="predicted"/>
<name>S0EPY1_GIBF5</name>
<dbReference type="Gene3D" id="3.30.70.1060">
    <property type="entry name" value="Dimeric alpha+beta barrel"/>
    <property type="match status" value="1"/>
</dbReference>
<dbReference type="InterPro" id="IPR005545">
    <property type="entry name" value="YCII"/>
</dbReference>
<dbReference type="VEuPathDB" id="FungiDB:FFUJ_11992"/>
<organism evidence="2 3">
    <name type="scientific">Gibberella fujikuroi (strain CBS 195.34 / IMI 58289 / NRRL A-6831)</name>
    <name type="common">Bakanae and foot rot disease fungus</name>
    <name type="synonym">Fusarium fujikuroi</name>
    <dbReference type="NCBI Taxonomy" id="1279085"/>
    <lineage>
        <taxon>Eukaryota</taxon>
        <taxon>Fungi</taxon>
        <taxon>Dikarya</taxon>
        <taxon>Ascomycota</taxon>
        <taxon>Pezizomycotina</taxon>
        <taxon>Sordariomycetes</taxon>
        <taxon>Hypocreomycetidae</taxon>
        <taxon>Hypocreales</taxon>
        <taxon>Nectriaceae</taxon>
        <taxon>Fusarium</taxon>
        <taxon>Fusarium fujikuroi species complex</taxon>
    </lineage>
</organism>
<dbReference type="GeneID" id="35405452"/>
<gene>
    <name evidence="2" type="ORF">FFUJ_11992</name>
</gene>
<dbReference type="PANTHER" id="PTHR33606">
    <property type="entry name" value="PROTEIN YCII"/>
    <property type="match status" value="1"/>
</dbReference>
<dbReference type="PANTHER" id="PTHR33606:SF3">
    <property type="entry name" value="PROTEIN YCII"/>
    <property type="match status" value="1"/>
</dbReference>
<dbReference type="HOGENOM" id="CLU_110355_2_4_1"/>
<dbReference type="InterPro" id="IPR011008">
    <property type="entry name" value="Dimeric_a/b-barrel"/>
</dbReference>
<dbReference type="SUPFAM" id="SSF54909">
    <property type="entry name" value="Dimeric alpha+beta barrel"/>
    <property type="match status" value="1"/>
</dbReference>